<dbReference type="AlphaFoldDB" id="A0A3M0IJC1"/>
<evidence type="ECO:0000313" key="2">
    <source>
        <dbReference type="Proteomes" id="UP000269221"/>
    </source>
</evidence>
<dbReference type="EMBL" id="QRBI01000282">
    <property type="protein sequence ID" value="RMB89511.1"/>
    <property type="molecule type" value="Genomic_DNA"/>
</dbReference>
<comment type="caution">
    <text evidence="1">The sequence shown here is derived from an EMBL/GenBank/DDBJ whole genome shotgun (WGS) entry which is preliminary data.</text>
</comment>
<gene>
    <name evidence="1" type="ORF">DUI87_34105</name>
</gene>
<organism evidence="1 2">
    <name type="scientific">Hirundo rustica rustica</name>
    <dbReference type="NCBI Taxonomy" id="333673"/>
    <lineage>
        <taxon>Eukaryota</taxon>
        <taxon>Metazoa</taxon>
        <taxon>Chordata</taxon>
        <taxon>Craniata</taxon>
        <taxon>Vertebrata</taxon>
        <taxon>Euteleostomi</taxon>
        <taxon>Archelosauria</taxon>
        <taxon>Archosauria</taxon>
        <taxon>Dinosauria</taxon>
        <taxon>Saurischia</taxon>
        <taxon>Theropoda</taxon>
        <taxon>Coelurosauria</taxon>
        <taxon>Aves</taxon>
        <taxon>Neognathae</taxon>
        <taxon>Neoaves</taxon>
        <taxon>Telluraves</taxon>
        <taxon>Australaves</taxon>
        <taxon>Passeriformes</taxon>
        <taxon>Sylvioidea</taxon>
        <taxon>Hirundinidae</taxon>
        <taxon>Hirundo</taxon>
    </lineage>
</organism>
<name>A0A3M0IJC1_HIRRU</name>
<sequence length="103" mass="11818">MAAEKAGKVKDPEVRLAGCLRAILTTTRPEREFPRRFEVPGKCRTRTDTEFLGTLAEREKQQMVLGEFLCWTCLCGRVLSSRCRELSGLNGWEFVFFSLGNWK</sequence>
<protein>
    <submittedName>
        <fullName evidence="1">Uncharacterized protein</fullName>
    </submittedName>
</protein>
<keyword evidence="2" id="KW-1185">Reference proteome</keyword>
<dbReference type="Proteomes" id="UP000269221">
    <property type="component" value="Unassembled WGS sequence"/>
</dbReference>
<accession>A0A3M0IJC1</accession>
<reference evidence="1 2" key="1">
    <citation type="submission" date="2018-07" db="EMBL/GenBank/DDBJ databases">
        <title>A high quality draft genome assembly of the barn swallow (H. rustica rustica).</title>
        <authorList>
            <person name="Formenti G."/>
            <person name="Chiara M."/>
            <person name="Poveda L."/>
            <person name="Francoijs K.-J."/>
            <person name="Bonisoli-Alquati A."/>
            <person name="Canova L."/>
            <person name="Gianfranceschi L."/>
            <person name="Horner D.S."/>
            <person name="Saino N."/>
        </authorList>
    </citation>
    <scope>NUCLEOTIDE SEQUENCE [LARGE SCALE GENOMIC DNA]</scope>
    <source>
        <strain evidence="1">Chelidonia</strain>
        <tissue evidence="1">Blood</tissue>
    </source>
</reference>
<proteinExistence type="predicted"/>
<evidence type="ECO:0000313" key="1">
    <source>
        <dbReference type="EMBL" id="RMB89511.1"/>
    </source>
</evidence>